<accession>A0ACC1IQC3</accession>
<evidence type="ECO:0000313" key="1">
    <source>
        <dbReference type="EMBL" id="KAJ1898889.1"/>
    </source>
</evidence>
<proteinExistence type="predicted"/>
<gene>
    <name evidence="1" type="ORF">LPJ66_002467</name>
</gene>
<comment type="caution">
    <text evidence="1">The sequence shown here is derived from an EMBL/GenBank/DDBJ whole genome shotgun (WGS) entry which is preliminary data.</text>
</comment>
<sequence length="1225" mass="133436">MSEDADFCADGAIGYLQRKSRFYGWSKSLFHLDQHGLAQLSSDQLPSPRDPLAQRSPQSAQQPLKLVIGNLGAIDPHQAARLKCKKLTNLSQISDVSVQGQRDFVIRLQTEAIVLRAQTPGDRDLWIETIQYFIDAKVGGDNAPWSARQSSDNYIADADSQRSATATDAASDIISPRIQNLPSAATSDMILQSTGTRLDVESFDADLFFNEEYPEAASVNDLSPQSPATSQAQVQLHAYNHARDFANVFSSSVYSASLRANSKASPLAVALGTGLSPGHSDSYGFGSLFDFMQEPHTDKPPGQSADVLQTVLSLSMLSVPASPHQKHMRMTSPGKPAQGTPETEVVTFPATTTVSYSDCANVFGKDDEADADLPLGALMASIDTRRMRTTAPYTAADAGMVNSVTMPSQPATSGVALSPSIADFTGSILDNIGLTDWTSMLSDSVSVANCALTGATAHTGPTAPPCESHSGVDNHERQARGRLLDSPGHNLLTDKSSVFYQSTATIGNSHSKRGTSQLDEPARSFGIQTALLSKYSESLNASRALHTTVGRSSRPSGIHDRRDRGTPMANDSMASFRSQVVPIFQYESVEPTNIGISKVVRGQINRGVVQREIEIKPETAVRRMRRVKSESKIMPLKAIRLKLNSSIINHKEPINHSSILAHGQHNGSRDNRSEAILNVYGSNMPLAQSQIVNTSSMTGSATVGLGSHESRQTQDVFGDFNTIQERLKVVERHKQLQQQARILDKDGIDNVRISDIIEKRQDVPLAVQIEERRRVQVAKQQALLLQQLEQQRMQIELQKLNMEQQQQHQQFKRQSLHPLHLGGDSYASHLAQYPSTYSSIGAASTYAQQQAQQHQQMRSVSSQGFFKQQFDNQCYSLPPRSATRLAGPAFVHEPSVAWTQQQQQFGRGRPLSYYGTQPSAPGFQHMDIHGGSPTRSHSSFARPPNSVFVKQPHAAQPVNSNMSDSWQRGTGNNSASASVHAKTEPSQNGSIRARSPGLSSAAAKRSASYGNGNHRQVASMRSGVPFNGSTMSYSQHGIPPVPPLPHTSGNFVQHGYLHSPMQGLPAYSQPSHGQWGAPQPIHASMPGHAAYGYHQPVYSDSSPTYIMHANNDHMAAGVHKISQRRAEMSTETPSLLQRLDLARVSGILPGRHTEKMPYSQGGYQHQNPSQIIREGSSAQYLGNGNTLLIDRVYETEKTRAAFLKKISRSYTGIGGDPAPPPVFMH</sequence>
<organism evidence="1 2">
    <name type="scientific">Kickxella alabastrina</name>
    <dbReference type="NCBI Taxonomy" id="61397"/>
    <lineage>
        <taxon>Eukaryota</taxon>
        <taxon>Fungi</taxon>
        <taxon>Fungi incertae sedis</taxon>
        <taxon>Zoopagomycota</taxon>
        <taxon>Kickxellomycotina</taxon>
        <taxon>Kickxellomycetes</taxon>
        <taxon>Kickxellales</taxon>
        <taxon>Kickxellaceae</taxon>
        <taxon>Kickxella</taxon>
    </lineage>
</organism>
<dbReference type="EMBL" id="JANBPG010000200">
    <property type="protein sequence ID" value="KAJ1898889.1"/>
    <property type="molecule type" value="Genomic_DNA"/>
</dbReference>
<evidence type="ECO:0000313" key="2">
    <source>
        <dbReference type="Proteomes" id="UP001150581"/>
    </source>
</evidence>
<reference evidence="1" key="1">
    <citation type="submission" date="2022-07" db="EMBL/GenBank/DDBJ databases">
        <title>Phylogenomic reconstructions and comparative analyses of Kickxellomycotina fungi.</title>
        <authorList>
            <person name="Reynolds N.K."/>
            <person name="Stajich J.E."/>
            <person name="Barry K."/>
            <person name="Grigoriev I.V."/>
            <person name="Crous P."/>
            <person name="Smith M.E."/>
        </authorList>
    </citation>
    <scope>NUCLEOTIDE SEQUENCE</scope>
    <source>
        <strain evidence="1">Benny 63K</strain>
    </source>
</reference>
<protein>
    <submittedName>
        <fullName evidence="1">Uncharacterized protein</fullName>
    </submittedName>
</protein>
<name>A0ACC1IQC3_9FUNG</name>
<keyword evidence="2" id="KW-1185">Reference proteome</keyword>
<dbReference type="Proteomes" id="UP001150581">
    <property type="component" value="Unassembled WGS sequence"/>
</dbReference>